<dbReference type="SUPFAM" id="SSF57850">
    <property type="entry name" value="RING/U-box"/>
    <property type="match status" value="1"/>
</dbReference>
<feature type="domain" description="RRM" evidence="5">
    <location>
        <begin position="114"/>
        <end position="201"/>
    </location>
</feature>
<dbReference type="GO" id="GO:0003723">
    <property type="term" value="F:RNA binding"/>
    <property type="evidence" value="ECO:0007669"/>
    <property type="project" value="UniProtKB-UniRule"/>
</dbReference>
<dbReference type="InterPro" id="IPR001841">
    <property type="entry name" value="Znf_RING"/>
</dbReference>
<dbReference type="Pfam" id="PF00076">
    <property type="entry name" value="RRM_1"/>
    <property type="match status" value="1"/>
</dbReference>
<keyword evidence="1" id="KW-0479">Metal-binding</keyword>
<dbReference type="CDD" id="cd16618">
    <property type="entry name" value="mRING-HC-C4C4_CNOT4"/>
    <property type="match status" value="1"/>
</dbReference>
<dbReference type="PANTHER" id="PTHR12603:SF36">
    <property type="entry name" value="RNA BINDING (RRM_RBD_RNP MOTIFS) FAMILY PROTEIN"/>
    <property type="match status" value="1"/>
</dbReference>
<evidence type="ECO:0000256" key="3">
    <source>
        <dbReference type="SAM" id="MobiDB-lite"/>
    </source>
</evidence>
<dbReference type="SUPFAM" id="SSF54928">
    <property type="entry name" value="RNA-binding domain, RBD"/>
    <property type="match status" value="1"/>
</dbReference>
<dbReference type="InterPro" id="IPR013083">
    <property type="entry name" value="Znf_RING/FYVE/PHD"/>
</dbReference>
<dbReference type="InterPro" id="IPR012677">
    <property type="entry name" value="Nucleotide-bd_a/b_plait_sf"/>
</dbReference>
<dbReference type="InterPro" id="IPR003954">
    <property type="entry name" value="RRM_euk-type"/>
</dbReference>
<dbReference type="InterPro" id="IPR034261">
    <property type="entry name" value="CNOT4_RRM"/>
</dbReference>
<proteinExistence type="predicted"/>
<feature type="region of interest" description="Disordered" evidence="3">
    <location>
        <begin position="329"/>
        <end position="391"/>
    </location>
</feature>
<dbReference type="GO" id="GO:0016567">
    <property type="term" value="P:protein ubiquitination"/>
    <property type="evidence" value="ECO:0007669"/>
    <property type="project" value="TreeGrafter"/>
</dbReference>
<dbReference type="Pfam" id="PF14570">
    <property type="entry name" value="zf-RING_4"/>
    <property type="match status" value="1"/>
</dbReference>
<evidence type="ECO:0000256" key="1">
    <source>
        <dbReference type="PROSITE-ProRule" id="PRU00175"/>
    </source>
</evidence>
<dbReference type="FunFam" id="3.30.70.330:FF:000161">
    <property type="entry name" value="RNA binding (RRM/RBD/RNP motifs) family protein"/>
    <property type="match status" value="1"/>
</dbReference>
<evidence type="ECO:0000256" key="2">
    <source>
        <dbReference type="PROSITE-ProRule" id="PRU00176"/>
    </source>
</evidence>
<reference evidence="6" key="2">
    <citation type="submission" date="2023-04" db="EMBL/GenBank/DDBJ databases">
        <authorList>
            <person name="Bruccoleri R.E."/>
            <person name="Oakeley E.J."/>
            <person name="Faust A.-M."/>
            <person name="Dessus-Babus S."/>
            <person name="Altorfer M."/>
            <person name="Burckhardt D."/>
            <person name="Oertli M."/>
            <person name="Naumann U."/>
            <person name="Petersen F."/>
            <person name="Wong J."/>
        </authorList>
    </citation>
    <scope>NUCLEOTIDE SEQUENCE</scope>
    <source>
        <strain evidence="6">GSM-AAB239-AS_SAM_17_03QT</strain>
        <tissue evidence="6">Leaf</tissue>
    </source>
</reference>
<sequence length="1147" mass="124900">MANMSDDGDRTCPLCAEEMDLTDQQLKPCKCGYEICVWCWHHIMDMAEKDGTEGRCPACRTTYDKDRIIATAANCGRMVAEVKTGKKQKSQKTKVKTSAEARKHLTGVRVVQRNLVYIIGLPINLSDESLLERKEYFGQYGKVVKVSISRLTGATAHHASNSNTFNVYITYSREEEAVRCIQAVHNFVLEGTTLSACFGTTKYCHAWLRNLTCGNPDCLYLHDVGNQEESFTKDEIISVYTRSRVLQISSTNLQRCSGNVLPPPIDDFSTCVTSNKTIPKSAANNAVSHVKASNYYAGKSTTDLPAAASWGSRASNCQSPVGSITCTQTSIKQKDESADSPSVHSSAIAPKRASQFHDEDGIASSVSEGNHEVQTNRLSRLPGPLKSGVSRVVSDTSSDSLQVEACVAGPSAWDDDIPIASSVPEERYTVHMSGVRPVKPAESSAVGEFLISRVDASSMTPSNANSSSVISTNCSSIHSTSVHGNNGNMVHTNGARTTEHARSNDVGDIEISGLDAVSRMSSYASPSSLISVSCSAINLASAPGMETGVVFPGSNGNLVNGSHDILDRQCISFRPDEAPCNRTDDNGSIQALCSSMSSLNTDGHLMVDHPDHNEHLVSTTNFSSADMAKHLASSFEQCSSENRFEDLCTVPCNQSSVLSSRHASRGSSNWSSETQNQVHSSGNKTKGPLSTDDDKIHRISHDSNGASYSSYLNYPLNVASYINSFDSDVRREASSFNADSQTTYVGRDMLQLRENSTLFTEHNSLSNFCKSRNISELPQNKLNTEKDKSSSRYDVEANFDRSTSLDVPESSIISDILSLDFDPWDHALSSANDFAKLLGRTNKEDGSLFSTSRNSSIISQSRFSFARQDNQLNHSGSFREHPDTHKSFSLLHNSYGDNHPNGNGFSKSPCAVSRDPVVSSVGQAGLSRAKISAPPGFSSKNKAPPPGFSFQDKSEQTYAPAYSENILHTSLGNQYQVQESHSVADVEFIDPAILAVGRGCMPLGVNNSSTMGPSLPSQFISKSDSRLQLLMQQSASCQQQNRIISDHMGDMTLPPNNDPYSVPRVLPQGFSTQSPLAHFSLQQPINSLASSNHLGGWNDAQAFNEVDNRLNVLRDERSGLNRNYYPRNDDYKFHVPTADLYNRSFGM</sequence>
<dbReference type="InterPro" id="IPR039780">
    <property type="entry name" value="Mot2"/>
</dbReference>
<feature type="compositionally biased region" description="Polar residues" evidence="3">
    <location>
        <begin position="662"/>
        <end position="684"/>
    </location>
</feature>
<dbReference type="GO" id="GO:0008270">
    <property type="term" value="F:zinc ion binding"/>
    <property type="evidence" value="ECO:0007669"/>
    <property type="project" value="UniProtKB-KW"/>
</dbReference>
<name>A0AAX6HTP1_IRIPA</name>
<dbReference type="InterPro" id="IPR039515">
    <property type="entry name" value="NOT4_mRING-HC-C4C4"/>
</dbReference>
<keyword evidence="2" id="KW-0694">RNA-binding</keyword>
<dbReference type="PROSITE" id="PS50102">
    <property type="entry name" value="RRM"/>
    <property type="match status" value="1"/>
</dbReference>
<keyword evidence="7" id="KW-1185">Reference proteome</keyword>
<dbReference type="PROSITE" id="PS50089">
    <property type="entry name" value="ZF_RING_2"/>
    <property type="match status" value="1"/>
</dbReference>
<comment type="caution">
    <text evidence="6">The sequence shown here is derived from an EMBL/GenBank/DDBJ whole genome shotgun (WGS) entry which is preliminary data.</text>
</comment>
<organism evidence="6 7">
    <name type="scientific">Iris pallida</name>
    <name type="common">Sweet iris</name>
    <dbReference type="NCBI Taxonomy" id="29817"/>
    <lineage>
        <taxon>Eukaryota</taxon>
        <taxon>Viridiplantae</taxon>
        <taxon>Streptophyta</taxon>
        <taxon>Embryophyta</taxon>
        <taxon>Tracheophyta</taxon>
        <taxon>Spermatophyta</taxon>
        <taxon>Magnoliopsida</taxon>
        <taxon>Liliopsida</taxon>
        <taxon>Asparagales</taxon>
        <taxon>Iridaceae</taxon>
        <taxon>Iridoideae</taxon>
        <taxon>Irideae</taxon>
        <taxon>Iris</taxon>
    </lineage>
</organism>
<evidence type="ECO:0008006" key="8">
    <source>
        <dbReference type="Google" id="ProtNLM"/>
    </source>
</evidence>
<dbReference type="InterPro" id="IPR035979">
    <property type="entry name" value="RBD_domain_sf"/>
</dbReference>
<evidence type="ECO:0000313" key="6">
    <source>
        <dbReference type="EMBL" id="KAJ6844420.1"/>
    </source>
</evidence>
<dbReference type="SMART" id="SM00361">
    <property type="entry name" value="RRM_1"/>
    <property type="match status" value="1"/>
</dbReference>
<dbReference type="PANTHER" id="PTHR12603">
    <property type="entry name" value="CCR4-NOT TRANSCRIPTION COMPLEX RELATED"/>
    <property type="match status" value="1"/>
</dbReference>
<dbReference type="GO" id="GO:0004842">
    <property type="term" value="F:ubiquitin-protein transferase activity"/>
    <property type="evidence" value="ECO:0007669"/>
    <property type="project" value="InterPro"/>
</dbReference>
<protein>
    <recommendedName>
        <fullName evidence="8">CCR4-NOT transcription complex subunit 4</fullName>
    </recommendedName>
</protein>
<feature type="domain" description="RING-type" evidence="4">
    <location>
        <begin position="12"/>
        <end position="60"/>
    </location>
</feature>
<evidence type="ECO:0000313" key="7">
    <source>
        <dbReference type="Proteomes" id="UP001140949"/>
    </source>
</evidence>
<dbReference type="EMBL" id="JANAVB010006599">
    <property type="protein sequence ID" value="KAJ6844420.1"/>
    <property type="molecule type" value="Genomic_DNA"/>
</dbReference>
<evidence type="ECO:0000259" key="4">
    <source>
        <dbReference type="PROSITE" id="PS50089"/>
    </source>
</evidence>
<dbReference type="Gene3D" id="3.30.70.330">
    <property type="match status" value="1"/>
</dbReference>
<feature type="region of interest" description="Disordered" evidence="3">
    <location>
        <begin position="662"/>
        <end position="692"/>
    </location>
</feature>
<dbReference type="Proteomes" id="UP001140949">
    <property type="component" value="Unassembled WGS sequence"/>
</dbReference>
<evidence type="ECO:0000259" key="5">
    <source>
        <dbReference type="PROSITE" id="PS50102"/>
    </source>
</evidence>
<keyword evidence="1" id="KW-0863">Zinc-finger</keyword>
<dbReference type="Gene3D" id="3.30.40.10">
    <property type="entry name" value="Zinc/RING finger domain, C3HC4 (zinc finger)"/>
    <property type="match status" value="1"/>
</dbReference>
<dbReference type="GO" id="GO:0030014">
    <property type="term" value="C:CCR4-NOT complex"/>
    <property type="evidence" value="ECO:0007669"/>
    <property type="project" value="InterPro"/>
</dbReference>
<keyword evidence="1" id="KW-0862">Zinc</keyword>
<dbReference type="InterPro" id="IPR000504">
    <property type="entry name" value="RRM_dom"/>
</dbReference>
<gene>
    <name evidence="6" type="ORF">M6B38_292500</name>
</gene>
<dbReference type="AlphaFoldDB" id="A0AAX6HTP1"/>
<reference evidence="6" key="1">
    <citation type="journal article" date="2023" name="GigaByte">
        <title>Genome assembly of the bearded iris, Iris pallida Lam.</title>
        <authorList>
            <person name="Bruccoleri R.E."/>
            <person name="Oakeley E.J."/>
            <person name="Faust A.M.E."/>
            <person name="Altorfer M."/>
            <person name="Dessus-Babus S."/>
            <person name="Burckhardt D."/>
            <person name="Oertli M."/>
            <person name="Naumann U."/>
            <person name="Petersen F."/>
            <person name="Wong J."/>
        </authorList>
    </citation>
    <scope>NUCLEOTIDE SEQUENCE</scope>
    <source>
        <strain evidence="6">GSM-AAB239-AS_SAM_17_03QT</strain>
    </source>
</reference>
<accession>A0AAX6HTP1</accession>
<feature type="compositionally biased region" description="Polar residues" evidence="3">
    <location>
        <begin position="364"/>
        <end position="378"/>
    </location>
</feature>
<dbReference type="CDD" id="cd12438">
    <property type="entry name" value="RRM_CNOT4"/>
    <property type="match status" value="1"/>
</dbReference>